<keyword evidence="12" id="KW-1185">Reference proteome</keyword>
<dbReference type="GO" id="GO:0000162">
    <property type="term" value="P:L-tryptophan biosynthetic process"/>
    <property type="evidence" value="ECO:0007669"/>
    <property type="project" value="UniProtKB-UniRule"/>
</dbReference>
<comment type="similarity">
    <text evidence="9">Belongs to the TrpF family.</text>
</comment>
<evidence type="ECO:0000256" key="3">
    <source>
        <dbReference type="ARBA" id="ARBA00012572"/>
    </source>
</evidence>
<evidence type="ECO:0000259" key="10">
    <source>
        <dbReference type="Pfam" id="PF00697"/>
    </source>
</evidence>
<dbReference type="OrthoDB" id="9786954at2"/>
<sequence>MASPLLKICGLRDPDQAAAVAQLGVDAIGVIGVPGSPRFLGAEHRPALFGAMRAAAPGCRGVLVVADPLEQQWAQLELGQGHAVVQLHGSETPQLCGQLRSRLGCEIWKALRIRRPEDLQRAVDYSLVVDALLLDAWVPDQLGGTGHRIPIEWLQGFMPVLPWWLAGGIRADRVPGVLTQLRPTGLDASSGVERSPGNKDLDQVAALVAAVRVAGLAGPSQSRSVGLAPS</sequence>
<evidence type="ECO:0000256" key="4">
    <source>
        <dbReference type="ARBA" id="ARBA00022272"/>
    </source>
</evidence>
<name>A0A2P7MXU7_9CYAN</name>
<comment type="catalytic activity">
    <reaction evidence="1 9">
        <text>N-(5-phospho-beta-D-ribosyl)anthranilate = 1-(2-carboxyphenylamino)-1-deoxy-D-ribulose 5-phosphate</text>
        <dbReference type="Rhea" id="RHEA:21540"/>
        <dbReference type="ChEBI" id="CHEBI:18277"/>
        <dbReference type="ChEBI" id="CHEBI:58613"/>
        <dbReference type="EC" id="5.3.1.24"/>
    </reaction>
</comment>
<dbReference type="InterPro" id="IPR001240">
    <property type="entry name" value="PRAI_dom"/>
</dbReference>
<evidence type="ECO:0000256" key="6">
    <source>
        <dbReference type="ARBA" id="ARBA00022822"/>
    </source>
</evidence>
<dbReference type="PANTHER" id="PTHR42894:SF1">
    <property type="entry name" value="N-(5'-PHOSPHORIBOSYL)ANTHRANILATE ISOMERASE"/>
    <property type="match status" value="1"/>
</dbReference>
<dbReference type="InterPro" id="IPR011060">
    <property type="entry name" value="RibuloseP-bd_barrel"/>
</dbReference>
<dbReference type="UniPathway" id="UPA00035">
    <property type="reaction ID" value="UER00042"/>
</dbReference>
<dbReference type="GO" id="GO:0004640">
    <property type="term" value="F:phosphoribosylanthranilate isomerase activity"/>
    <property type="evidence" value="ECO:0007669"/>
    <property type="project" value="UniProtKB-UniRule"/>
</dbReference>
<dbReference type="RefSeq" id="WP_106502561.1">
    <property type="nucleotide sequence ID" value="NZ_PXXO01000005.1"/>
</dbReference>
<evidence type="ECO:0000313" key="11">
    <source>
        <dbReference type="EMBL" id="PSJ06045.1"/>
    </source>
</evidence>
<dbReference type="EMBL" id="PXXO01000005">
    <property type="protein sequence ID" value="PSJ06045.1"/>
    <property type="molecule type" value="Genomic_DNA"/>
</dbReference>
<dbReference type="CDD" id="cd00405">
    <property type="entry name" value="PRAI"/>
    <property type="match status" value="1"/>
</dbReference>
<dbReference type="SUPFAM" id="SSF51366">
    <property type="entry name" value="Ribulose-phoshate binding barrel"/>
    <property type="match status" value="1"/>
</dbReference>
<evidence type="ECO:0000256" key="5">
    <source>
        <dbReference type="ARBA" id="ARBA00022605"/>
    </source>
</evidence>
<organism evidence="11 12">
    <name type="scientific">Cyanobium usitatum str. Tous</name>
    <dbReference type="NCBI Taxonomy" id="2116684"/>
    <lineage>
        <taxon>Bacteria</taxon>
        <taxon>Bacillati</taxon>
        <taxon>Cyanobacteriota</taxon>
        <taxon>Cyanophyceae</taxon>
        <taxon>Synechococcales</taxon>
        <taxon>Prochlorococcaceae</taxon>
        <taxon>Cyanobium</taxon>
    </lineage>
</organism>
<dbReference type="Gene3D" id="3.20.20.70">
    <property type="entry name" value="Aldolase class I"/>
    <property type="match status" value="1"/>
</dbReference>
<evidence type="ECO:0000313" key="12">
    <source>
        <dbReference type="Proteomes" id="UP000243002"/>
    </source>
</evidence>
<keyword evidence="5 9" id="KW-0028">Amino-acid biosynthesis</keyword>
<dbReference type="EC" id="5.3.1.24" evidence="3 9"/>
<dbReference type="Proteomes" id="UP000243002">
    <property type="component" value="Unassembled WGS sequence"/>
</dbReference>
<dbReference type="PANTHER" id="PTHR42894">
    <property type="entry name" value="N-(5'-PHOSPHORIBOSYL)ANTHRANILATE ISOMERASE"/>
    <property type="match status" value="1"/>
</dbReference>
<evidence type="ECO:0000256" key="9">
    <source>
        <dbReference type="HAMAP-Rule" id="MF_00135"/>
    </source>
</evidence>
<keyword evidence="8 9" id="KW-0413">Isomerase</keyword>
<dbReference type="HAMAP" id="MF_00135">
    <property type="entry name" value="PRAI"/>
    <property type="match status" value="1"/>
</dbReference>
<evidence type="ECO:0000256" key="1">
    <source>
        <dbReference type="ARBA" id="ARBA00001164"/>
    </source>
</evidence>
<keyword evidence="7 9" id="KW-0057">Aromatic amino acid biosynthesis</keyword>
<comment type="caution">
    <text evidence="11">The sequence shown here is derived from an EMBL/GenBank/DDBJ whole genome shotgun (WGS) entry which is preliminary data.</text>
</comment>
<dbReference type="InterPro" id="IPR013785">
    <property type="entry name" value="Aldolase_TIM"/>
</dbReference>
<proteinExistence type="inferred from homology"/>
<dbReference type="InterPro" id="IPR044643">
    <property type="entry name" value="TrpF_fam"/>
</dbReference>
<dbReference type="AlphaFoldDB" id="A0A2P7MXU7"/>
<comment type="pathway">
    <text evidence="2 9">Amino-acid biosynthesis; L-tryptophan biosynthesis; L-tryptophan from chorismate: step 3/5.</text>
</comment>
<dbReference type="Pfam" id="PF00697">
    <property type="entry name" value="PRAI"/>
    <property type="match status" value="1"/>
</dbReference>
<protein>
    <recommendedName>
        <fullName evidence="4 9">N-(5'-phosphoribosyl)anthranilate isomerase</fullName>
        <shortName evidence="9">PRAI</shortName>
        <ecNumber evidence="3 9">5.3.1.24</ecNumber>
    </recommendedName>
</protein>
<reference evidence="11 12" key="1">
    <citation type="journal article" date="2018" name="Environ. Microbiol.">
        <title>Ecological and genomic features of two widespread freshwater picocyanobacteria.</title>
        <authorList>
            <person name="Cabello-Yeves P.J."/>
            <person name="Picazo A."/>
            <person name="Camacho A."/>
            <person name="Callieri C."/>
            <person name="Rosselli R."/>
            <person name="Roda-Garcia J.J."/>
            <person name="Coutinho F.H."/>
            <person name="Rodriguez-Valera F."/>
        </authorList>
    </citation>
    <scope>NUCLEOTIDE SEQUENCE [LARGE SCALE GENOMIC DNA]</scope>
    <source>
        <strain evidence="11 12">Tous</strain>
    </source>
</reference>
<evidence type="ECO:0000256" key="8">
    <source>
        <dbReference type="ARBA" id="ARBA00023235"/>
    </source>
</evidence>
<keyword evidence="6 9" id="KW-0822">Tryptophan biosynthesis</keyword>
<evidence type="ECO:0000256" key="7">
    <source>
        <dbReference type="ARBA" id="ARBA00023141"/>
    </source>
</evidence>
<evidence type="ECO:0000256" key="2">
    <source>
        <dbReference type="ARBA" id="ARBA00004664"/>
    </source>
</evidence>
<gene>
    <name evidence="9" type="primary">trpF</name>
    <name evidence="11" type="ORF">C7K55_05750</name>
</gene>
<feature type="domain" description="N-(5'phosphoribosyl) anthranilate isomerase (PRAI)" evidence="10">
    <location>
        <begin position="7"/>
        <end position="209"/>
    </location>
</feature>
<accession>A0A2P7MXU7</accession>